<keyword evidence="3" id="KW-1185">Reference proteome</keyword>
<name>A0AAE0FA95_9CHLO</name>
<gene>
    <name evidence="2" type="ORF">CYMTET_34942</name>
</gene>
<proteinExistence type="predicted"/>
<dbReference type="AlphaFoldDB" id="A0AAE0FA95"/>
<feature type="region of interest" description="Disordered" evidence="1">
    <location>
        <begin position="181"/>
        <end position="201"/>
    </location>
</feature>
<evidence type="ECO:0000313" key="2">
    <source>
        <dbReference type="EMBL" id="KAK3255900.1"/>
    </source>
</evidence>
<reference evidence="2 3" key="1">
    <citation type="journal article" date="2015" name="Genome Biol. Evol.">
        <title>Comparative Genomics of a Bacterivorous Green Alga Reveals Evolutionary Causalities and Consequences of Phago-Mixotrophic Mode of Nutrition.</title>
        <authorList>
            <person name="Burns J.A."/>
            <person name="Paasch A."/>
            <person name="Narechania A."/>
            <person name="Kim E."/>
        </authorList>
    </citation>
    <scope>NUCLEOTIDE SEQUENCE [LARGE SCALE GENOMIC DNA]</scope>
    <source>
        <strain evidence="2 3">PLY_AMNH</strain>
    </source>
</reference>
<dbReference type="Proteomes" id="UP001190700">
    <property type="component" value="Unassembled WGS sequence"/>
</dbReference>
<evidence type="ECO:0000256" key="1">
    <source>
        <dbReference type="SAM" id="MobiDB-lite"/>
    </source>
</evidence>
<protein>
    <submittedName>
        <fullName evidence="2">Uncharacterized protein</fullName>
    </submittedName>
</protein>
<organism evidence="2 3">
    <name type="scientific">Cymbomonas tetramitiformis</name>
    <dbReference type="NCBI Taxonomy" id="36881"/>
    <lineage>
        <taxon>Eukaryota</taxon>
        <taxon>Viridiplantae</taxon>
        <taxon>Chlorophyta</taxon>
        <taxon>Pyramimonadophyceae</taxon>
        <taxon>Pyramimonadales</taxon>
        <taxon>Pyramimonadaceae</taxon>
        <taxon>Cymbomonas</taxon>
    </lineage>
</organism>
<accession>A0AAE0FA95</accession>
<comment type="caution">
    <text evidence="2">The sequence shown here is derived from an EMBL/GenBank/DDBJ whole genome shotgun (WGS) entry which is preliminary data.</text>
</comment>
<dbReference type="EMBL" id="LGRX02022151">
    <property type="protein sequence ID" value="KAK3255900.1"/>
    <property type="molecule type" value="Genomic_DNA"/>
</dbReference>
<sequence>MTSPALLAGGGAATRCRVARCHDLPCASGRWGRCNALMVKLYVDLDFDVEDLKWKTVDSDIEVAQDDSYGAMQRLWEEQPEEGAAPAEVQENSSRGVYTEWREWQHSLEPLIFSRRTPPDRKVYEVLQAGIGGLQVREGTLASAAFDAVLRKRRKAPVPVVDVGGYCIGWVTEEACARSKQGAAVSEVMEPEAPPSVAKRR</sequence>
<evidence type="ECO:0000313" key="3">
    <source>
        <dbReference type="Proteomes" id="UP001190700"/>
    </source>
</evidence>